<accession>A0A7S0N968</accession>
<evidence type="ECO:0000256" key="2">
    <source>
        <dbReference type="SAM" id="Phobius"/>
    </source>
</evidence>
<dbReference type="AlphaFoldDB" id="A0A7S0N968"/>
<feature type="region of interest" description="Disordered" evidence="1">
    <location>
        <begin position="254"/>
        <end position="276"/>
    </location>
</feature>
<organism evidence="3">
    <name type="scientific">Cryptomonas curvata</name>
    <dbReference type="NCBI Taxonomy" id="233186"/>
    <lineage>
        <taxon>Eukaryota</taxon>
        <taxon>Cryptophyceae</taxon>
        <taxon>Cryptomonadales</taxon>
        <taxon>Cryptomonadaceae</taxon>
        <taxon>Cryptomonas</taxon>
    </lineage>
</organism>
<feature type="transmembrane region" description="Helical" evidence="2">
    <location>
        <begin position="6"/>
        <end position="28"/>
    </location>
</feature>
<name>A0A7S0N968_9CRYP</name>
<keyword evidence="2" id="KW-0812">Transmembrane</keyword>
<keyword evidence="2" id="KW-0472">Membrane</keyword>
<protein>
    <submittedName>
        <fullName evidence="3">Uncharacterized protein</fullName>
    </submittedName>
</protein>
<sequence>MDNNRVSLRLIASLFVGGFCCIWVSTFFSSSTQREALLTEGQNVYMPHRAQQSLVKNVLRLHHDEPIYGRHAPFVALEEVSDFPDLDEDKELKDTSDQVQDIYRQFEPTDTAKFSDAAEFPGFYSAFQDTRLPQKDARGAWRPESESLGGGGAWPPAAYPWDPAYYPPAAAPALSSITINANGPGSTNYFNVAGPQAINVHVGPRVPADSGSVSYYYPGAGAAVPYEDEAPTAEMQEVAGGSTVRAEAAVAQAVPPPLTVDSDGRLAVDGPDAGGP</sequence>
<reference evidence="3" key="1">
    <citation type="submission" date="2021-01" db="EMBL/GenBank/DDBJ databases">
        <authorList>
            <person name="Corre E."/>
            <person name="Pelletier E."/>
            <person name="Niang G."/>
            <person name="Scheremetjew M."/>
            <person name="Finn R."/>
            <person name="Kale V."/>
            <person name="Holt S."/>
            <person name="Cochrane G."/>
            <person name="Meng A."/>
            <person name="Brown T."/>
            <person name="Cohen L."/>
        </authorList>
    </citation>
    <scope>NUCLEOTIDE SEQUENCE</scope>
    <source>
        <strain evidence="3">CCAP979/52</strain>
    </source>
</reference>
<dbReference type="EMBL" id="HBEZ01059803">
    <property type="protein sequence ID" value="CAD8662805.1"/>
    <property type="molecule type" value="Transcribed_RNA"/>
</dbReference>
<proteinExistence type="predicted"/>
<evidence type="ECO:0000256" key="1">
    <source>
        <dbReference type="SAM" id="MobiDB-lite"/>
    </source>
</evidence>
<evidence type="ECO:0000313" key="3">
    <source>
        <dbReference type="EMBL" id="CAD8662805.1"/>
    </source>
</evidence>
<gene>
    <name evidence="3" type="ORF">CCUR1050_LOCUS32815</name>
</gene>
<keyword evidence="2" id="KW-1133">Transmembrane helix</keyword>